<protein>
    <recommendedName>
        <fullName evidence="4">DUF1573 domain-containing protein</fullName>
    </recommendedName>
</protein>
<feature type="chain" id="PRO_5003636141" description="DUF1573 domain-containing protein" evidence="1">
    <location>
        <begin position="20"/>
        <end position="127"/>
    </location>
</feature>
<dbReference type="OrthoDB" id="826619at2"/>
<organism evidence="2 3">
    <name type="scientific">Imtechella halotolerans K1</name>
    <dbReference type="NCBI Taxonomy" id="946077"/>
    <lineage>
        <taxon>Bacteria</taxon>
        <taxon>Pseudomonadati</taxon>
        <taxon>Bacteroidota</taxon>
        <taxon>Flavobacteriia</taxon>
        <taxon>Flavobacteriales</taxon>
        <taxon>Flavobacteriaceae</taxon>
        <taxon>Imtechella</taxon>
    </lineage>
</organism>
<keyword evidence="3" id="KW-1185">Reference proteome</keyword>
<name>I0WH25_9FLAO</name>
<evidence type="ECO:0008006" key="4">
    <source>
        <dbReference type="Google" id="ProtNLM"/>
    </source>
</evidence>
<evidence type="ECO:0000313" key="3">
    <source>
        <dbReference type="Proteomes" id="UP000005938"/>
    </source>
</evidence>
<dbReference type="RefSeq" id="WP_008238329.1">
    <property type="nucleotide sequence ID" value="NZ_AJJU01000004.1"/>
</dbReference>
<feature type="signal peptide" evidence="1">
    <location>
        <begin position="1"/>
        <end position="19"/>
    </location>
</feature>
<reference evidence="2 3" key="1">
    <citation type="journal article" date="2012" name="J. Bacteriol.">
        <title>Genome Sequence of the Halotolerant Bacterium Imtechella halotolerans K1T.</title>
        <authorList>
            <person name="Kumar S."/>
            <person name="Vikram S."/>
            <person name="Subramanian S."/>
            <person name="Raghava G.P."/>
            <person name="Pinnaka A.K."/>
        </authorList>
    </citation>
    <scope>NUCLEOTIDE SEQUENCE [LARGE SCALE GENOMIC DNA]</scope>
    <source>
        <strain evidence="2 3">K1</strain>
    </source>
</reference>
<dbReference type="Pfam" id="PF07610">
    <property type="entry name" value="DUF1573"/>
    <property type="match status" value="1"/>
</dbReference>
<evidence type="ECO:0000313" key="2">
    <source>
        <dbReference type="EMBL" id="EID75691.1"/>
    </source>
</evidence>
<dbReference type="STRING" id="946077.W5A_05733"/>
<dbReference type="eggNOG" id="COG2885">
    <property type="taxonomic scope" value="Bacteria"/>
</dbReference>
<evidence type="ECO:0000256" key="1">
    <source>
        <dbReference type="SAM" id="SignalP"/>
    </source>
</evidence>
<dbReference type="Proteomes" id="UP000005938">
    <property type="component" value="Unassembled WGS sequence"/>
</dbReference>
<sequence>MKKLITLLFLAAFTVTVSAQNAVAKMEFKTDEIDYGTIQKGSDGLRVFEFTNTGNAPLVITKINSSCGCTVPEWPKEPIAPGKTGKIQVKYDTTRVGPIRKTITVLSNSDTPTKVLKIKGTIIEASR</sequence>
<dbReference type="InterPro" id="IPR013783">
    <property type="entry name" value="Ig-like_fold"/>
</dbReference>
<dbReference type="AlphaFoldDB" id="I0WH25"/>
<dbReference type="PANTHER" id="PTHR37833:SF1">
    <property type="entry name" value="SIGNAL PEPTIDE PROTEIN"/>
    <property type="match status" value="1"/>
</dbReference>
<proteinExistence type="predicted"/>
<accession>I0WH25</accession>
<comment type="caution">
    <text evidence="2">The sequence shown here is derived from an EMBL/GenBank/DDBJ whole genome shotgun (WGS) entry which is preliminary data.</text>
</comment>
<dbReference type="InterPro" id="IPR011467">
    <property type="entry name" value="DUF1573"/>
</dbReference>
<keyword evidence="1" id="KW-0732">Signal</keyword>
<dbReference type="PATRIC" id="fig|946077.3.peg.1165"/>
<gene>
    <name evidence="2" type="ORF">W5A_05733</name>
</gene>
<dbReference type="EMBL" id="AJJU01000004">
    <property type="protein sequence ID" value="EID75691.1"/>
    <property type="molecule type" value="Genomic_DNA"/>
</dbReference>
<dbReference type="PANTHER" id="PTHR37833">
    <property type="entry name" value="LIPOPROTEIN-RELATED"/>
    <property type="match status" value="1"/>
</dbReference>
<dbReference type="Gene3D" id="2.60.40.10">
    <property type="entry name" value="Immunoglobulins"/>
    <property type="match status" value="1"/>
</dbReference>